<dbReference type="GO" id="GO:0005886">
    <property type="term" value="C:plasma membrane"/>
    <property type="evidence" value="ECO:0007669"/>
    <property type="project" value="UniProtKB-SubCell"/>
</dbReference>
<dbReference type="Proteomes" id="UP000694844">
    <property type="component" value="Chromosome 7"/>
</dbReference>
<dbReference type="PANTHER" id="PTHR24228">
    <property type="entry name" value="B2 BRADYKININ RECEPTOR/ANGIOTENSIN II RECEPTOR"/>
    <property type="match status" value="1"/>
</dbReference>
<dbReference type="CDD" id="cd00637">
    <property type="entry name" value="7tm_classA_rhodopsin-like"/>
    <property type="match status" value="1"/>
</dbReference>
<keyword evidence="11" id="KW-1185">Reference proteome</keyword>
<feature type="domain" description="G-protein coupled receptors family 1 profile" evidence="10">
    <location>
        <begin position="82"/>
        <end position="329"/>
    </location>
</feature>
<evidence type="ECO:0000256" key="5">
    <source>
        <dbReference type="ARBA" id="ARBA00023040"/>
    </source>
</evidence>
<reference evidence="12" key="1">
    <citation type="submission" date="2025-08" db="UniProtKB">
        <authorList>
            <consortium name="RefSeq"/>
        </authorList>
    </citation>
    <scope>IDENTIFICATION</scope>
    <source>
        <tissue evidence="12">Whole sample</tissue>
    </source>
</reference>
<dbReference type="GeneID" id="111104987"/>
<evidence type="ECO:0000256" key="4">
    <source>
        <dbReference type="ARBA" id="ARBA00022989"/>
    </source>
</evidence>
<dbReference type="InterPro" id="IPR017452">
    <property type="entry name" value="GPCR_Rhodpsn_7TM"/>
</dbReference>
<dbReference type="AlphaFoldDB" id="A0A8B8AUK2"/>
<keyword evidence="3 9" id="KW-0812">Transmembrane</keyword>
<feature type="transmembrane region" description="Helical" evidence="9">
    <location>
        <begin position="225"/>
        <end position="254"/>
    </location>
</feature>
<evidence type="ECO:0000256" key="1">
    <source>
        <dbReference type="ARBA" id="ARBA00004651"/>
    </source>
</evidence>
<gene>
    <name evidence="12" type="primary">LOC111104987</name>
</gene>
<protein>
    <submittedName>
        <fullName evidence="12">Melatonin receptor type 1B-A-like</fullName>
    </submittedName>
</protein>
<feature type="transmembrane region" description="Helical" evidence="9">
    <location>
        <begin position="100"/>
        <end position="121"/>
    </location>
</feature>
<sequence>MQLGRKFVSEETRCQTTKCKNIDNINSPIGLKTIAGPFANFTPTSPGGARVFDRYEFVSESPAVGVLVLVVLVIAALIGAFGNILILVALCRSKMKSLEYIFIGNLAISDLYVTMVADPMSIVGKLEGEKFFHRISGLCEIIANTCTVSCIVSLGSITLMGFSRYIFICHNKYYKTIFRKSTCIAMCVGLYLIGILLILLNFAGIGGHSFDRKSLVCIWDRMATYYFTVTFSVVLVWIPVLSTGSFYFLIYLKFRKSNMAVTDMTSQNLQRKSVGFVRTLFLIYAVFTICWVPYALIIVADRYDSFSHEIHVIITTFAHLHPSFNWLVYYLTNKNFKQAFNSLLHLNKCCVKKARIIQIVPILK</sequence>
<evidence type="ECO:0000256" key="7">
    <source>
        <dbReference type="ARBA" id="ARBA00023170"/>
    </source>
</evidence>
<feature type="transmembrane region" description="Helical" evidence="9">
    <location>
        <begin position="141"/>
        <end position="162"/>
    </location>
</feature>
<keyword evidence="6 9" id="KW-0472">Membrane</keyword>
<dbReference type="SUPFAM" id="SSF81321">
    <property type="entry name" value="Family A G protein-coupled receptor-like"/>
    <property type="match status" value="1"/>
</dbReference>
<comment type="subcellular location">
    <subcellularLocation>
        <location evidence="1">Cell membrane</location>
        <topology evidence="1">Multi-pass membrane protein</topology>
    </subcellularLocation>
</comment>
<name>A0A8B8AUK2_CRAVI</name>
<dbReference type="Gene3D" id="1.20.1070.10">
    <property type="entry name" value="Rhodopsin 7-helix transmembrane proteins"/>
    <property type="match status" value="1"/>
</dbReference>
<dbReference type="InterPro" id="IPR000276">
    <property type="entry name" value="GPCR_Rhodpsn"/>
</dbReference>
<dbReference type="RefSeq" id="XP_022294870.1">
    <property type="nucleotide sequence ID" value="XM_022439162.1"/>
</dbReference>
<evidence type="ECO:0000256" key="9">
    <source>
        <dbReference type="SAM" id="Phobius"/>
    </source>
</evidence>
<evidence type="ECO:0000256" key="3">
    <source>
        <dbReference type="ARBA" id="ARBA00022692"/>
    </source>
</evidence>
<feature type="transmembrane region" description="Helical" evidence="9">
    <location>
        <begin position="310"/>
        <end position="331"/>
    </location>
</feature>
<accession>A0A8B8AUK2</accession>
<keyword evidence="2" id="KW-1003">Cell membrane</keyword>
<dbReference type="PROSITE" id="PS50262">
    <property type="entry name" value="G_PROTEIN_RECEP_F1_2"/>
    <property type="match status" value="1"/>
</dbReference>
<keyword evidence="5" id="KW-0297">G-protein coupled receptor</keyword>
<feature type="transmembrane region" description="Helical" evidence="9">
    <location>
        <begin position="63"/>
        <end position="88"/>
    </location>
</feature>
<dbReference type="GO" id="GO:0004930">
    <property type="term" value="F:G protein-coupled receptor activity"/>
    <property type="evidence" value="ECO:0007669"/>
    <property type="project" value="UniProtKB-KW"/>
</dbReference>
<dbReference type="Pfam" id="PF00001">
    <property type="entry name" value="7tm_1"/>
    <property type="match status" value="1"/>
</dbReference>
<evidence type="ECO:0000313" key="11">
    <source>
        <dbReference type="Proteomes" id="UP000694844"/>
    </source>
</evidence>
<dbReference type="PRINTS" id="PR00237">
    <property type="entry name" value="GPCRRHODOPSN"/>
</dbReference>
<organism evidence="11 12">
    <name type="scientific">Crassostrea virginica</name>
    <name type="common">Eastern oyster</name>
    <dbReference type="NCBI Taxonomy" id="6565"/>
    <lineage>
        <taxon>Eukaryota</taxon>
        <taxon>Metazoa</taxon>
        <taxon>Spiralia</taxon>
        <taxon>Lophotrochozoa</taxon>
        <taxon>Mollusca</taxon>
        <taxon>Bivalvia</taxon>
        <taxon>Autobranchia</taxon>
        <taxon>Pteriomorphia</taxon>
        <taxon>Ostreida</taxon>
        <taxon>Ostreoidea</taxon>
        <taxon>Ostreidae</taxon>
        <taxon>Crassostrea</taxon>
    </lineage>
</organism>
<keyword evidence="4 9" id="KW-1133">Transmembrane helix</keyword>
<evidence type="ECO:0000256" key="6">
    <source>
        <dbReference type="ARBA" id="ARBA00023136"/>
    </source>
</evidence>
<keyword evidence="8" id="KW-0807">Transducer</keyword>
<proteinExistence type="predicted"/>
<dbReference type="OrthoDB" id="10044919at2759"/>
<keyword evidence="7" id="KW-0675">Receptor</keyword>
<feature type="transmembrane region" description="Helical" evidence="9">
    <location>
        <begin position="275"/>
        <end position="298"/>
    </location>
</feature>
<evidence type="ECO:0000256" key="8">
    <source>
        <dbReference type="ARBA" id="ARBA00023224"/>
    </source>
</evidence>
<evidence type="ECO:0000313" key="12">
    <source>
        <dbReference type="RefSeq" id="XP_022294870.1"/>
    </source>
</evidence>
<dbReference type="KEGG" id="cvn:111104987"/>
<dbReference type="PANTHER" id="PTHR24228:SF75">
    <property type="entry name" value="G-PROTEIN COUPLED RECEPTORS FAMILY 1 PROFILE DOMAIN-CONTAINING PROTEIN"/>
    <property type="match status" value="1"/>
</dbReference>
<evidence type="ECO:0000259" key="10">
    <source>
        <dbReference type="PROSITE" id="PS50262"/>
    </source>
</evidence>
<feature type="transmembrane region" description="Helical" evidence="9">
    <location>
        <begin position="183"/>
        <end position="205"/>
    </location>
</feature>
<evidence type="ECO:0000256" key="2">
    <source>
        <dbReference type="ARBA" id="ARBA00022475"/>
    </source>
</evidence>